<dbReference type="STRING" id="1802129.A3J04_01915"/>
<sequence length="154" mass="17058">MSFKDFFGSKKTSYTLSGILALIVALLIFQAGMFVGYHKARFSYRMGDNFHRTFGERKGGPLGGFGRGDFPGGHGTIGKIIKIDLPTLVIEDRDNVEKIITIKDDTTVRHFRESVKTSDLKTDDYVVVIGTPNDSGQIEARLIRIVPPPLQPAQ</sequence>
<evidence type="ECO:0008006" key="4">
    <source>
        <dbReference type="Google" id="ProtNLM"/>
    </source>
</evidence>
<evidence type="ECO:0000313" key="2">
    <source>
        <dbReference type="EMBL" id="OGZ56585.1"/>
    </source>
</evidence>
<keyword evidence="1" id="KW-0472">Membrane</keyword>
<dbReference type="EMBL" id="MHNZ01000013">
    <property type="protein sequence ID" value="OGZ56585.1"/>
    <property type="molecule type" value="Genomic_DNA"/>
</dbReference>
<proteinExistence type="predicted"/>
<evidence type="ECO:0000313" key="3">
    <source>
        <dbReference type="Proteomes" id="UP000177954"/>
    </source>
</evidence>
<feature type="transmembrane region" description="Helical" evidence="1">
    <location>
        <begin position="12"/>
        <end position="37"/>
    </location>
</feature>
<dbReference type="Proteomes" id="UP000177954">
    <property type="component" value="Unassembled WGS sequence"/>
</dbReference>
<dbReference type="AlphaFoldDB" id="A0A1G2H286"/>
<evidence type="ECO:0000256" key="1">
    <source>
        <dbReference type="SAM" id="Phobius"/>
    </source>
</evidence>
<accession>A0A1G2H286</accession>
<comment type="caution">
    <text evidence="2">The sequence shown here is derived from an EMBL/GenBank/DDBJ whole genome shotgun (WGS) entry which is preliminary data.</text>
</comment>
<keyword evidence="1" id="KW-1133">Transmembrane helix</keyword>
<keyword evidence="1" id="KW-0812">Transmembrane</keyword>
<reference evidence="2 3" key="1">
    <citation type="journal article" date="2016" name="Nat. Commun.">
        <title>Thousands of microbial genomes shed light on interconnected biogeochemical processes in an aquifer system.</title>
        <authorList>
            <person name="Anantharaman K."/>
            <person name="Brown C.T."/>
            <person name="Hug L.A."/>
            <person name="Sharon I."/>
            <person name="Castelle C.J."/>
            <person name="Probst A.J."/>
            <person name="Thomas B.C."/>
            <person name="Singh A."/>
            <person name="Wilkins M.J."/>
            <person name="Karaoz U."/>
            <person name="Brodie E.L."/>
            <person name="Williams K.H."/>
            <person name="Hubbard S.S."/>
            <person name="Banfield J.F."/>
        </authorList>
    </citation>
    <scope>NUCLEOTIDE SEQUENCE [LARGE SCALE GENOMIC DNA]</scope>
</reference>
<name>A0A1G2H286_9BACT</name>
<protein>
    <recommendedName>
        <fullName evidence="4">DUF5666 domain-containing protein</fullName>
    </recommendedName>
</protein>
<gene>
    <name evidence="2" type="ORF">A3J04_01915</name>
</gene>
<organism evidence="2 3">
    <name type="scientific">Candidatus Ryanbacteria bacterium RIFCSPLOWO2_02_FULL_47_14</name>
    <dbReference type="NCBI Taxonomy" id="1802129"/>
    <lineage>
        <taxon>Bacteria</taxon>
        <taxon>Candidatus Ryaniibacteriota</taxon>
    </lineage>
</organism>